<dbReference type="EC" id="2.7.7.60" evidence="7"/>
<evidence type="ECO:0000256" key="7">
    <source>
        <dbReference type="HAMAP-Rule" id="MF_00108"/>
    </source>
</evidence>
<dbReference type="Pfam" id="PF01128">
    <property type="entry name" value="IspD"/>
    <property type="match status" value="1"/>
</dbReference>
<evidence type="ECO:0000256" key="3">
    <source>
        <dbReference type="ARBA" id="ARBA00009789"/>
    </source>
</evidence>
<dbReference type="EMBL" id="CP097332">
    <property type="protein sequence ID" value="UQX88939.1"/>
    <property type="molecule type" value="Genomic_DNA"/>
</dbReference>
<proteinExistence type="inferred from homology"/>
<sequence>MKCAVVVVAAGSGQRLAAGRPKALVELDNRPLVEWAVSAFLAVPAIEQHVVVAPVSDTNLVASLVGPAVVVVAGGADRQGSVANGLAALRADITHVLVHDAARPLVPVAVVEAVVAALTAGARAVIPVLPVTDTIKQIAEDGTVSGTLDRSRLRAVQTPQGFDRAVLVRAHEAVGHDAERTVTDDAALVEAMGIPVVTVDGSDLSMKITTAHDLQVAAALVEVHRHEAAWAGDRR</sequence>
<dbReference type="InterPro" id="IPR050088">
    <property type="entry name" value="IspD/TarI_cytidylyltransf_bact"/>
</dbReference>
<feature type="site" description="Positions MEP for the nucleophilic attack" evidence="7">
    <location>
        <position position="207"/>
    </location>
</feature>
<organism evidence="8 9">
    <name type="scientific">Jatrophihabitans telluris</name>
    <dbReference type="NCBI Taxonomy" id="2038343"/>
    <lineage>
        <taxon>Bacteria</taxon>
        <taxon>Bacillati</taxon>
        <taxon>Actinomycetota</taxon>
        <taxon>Actinomycetes</taxon>
        <taxon>Jatrophihabitantales</taxon>
        <taxon>Jatrophihabitantaceae</taxon>
        <taxon>Jatrophihabitans</taxon>
    </lineage>
</organism>
<dbReference type="HAMAP" id="MF_00108">
    <property type="entry name" value="IspD"/>
    <property type="match status" value="1"/>
</dbReference>
<evidence type="ECO:0000256" key="5">
    <source>
        <dbReference type="ARBA" id="ARBA00022695"/>
    </source>
</evidence>
<comment type="catalytic activity">
    <reaction evidence="1 7">
        <text>2-C-methyl-D-erythritol 4-phosphate + CTP + H(+) = 4-CDP-2-C-methyl-D-erythritol + diphosphate</text>
        <dbReference type="Rhea" id="RHEA:13429"/>
        <dbReference type="ChEBI" id="CHEBI:15378"/>
        <dbReference type="ChEBI" id="CHEBI:33019"/>
        <dbReference type="ChEBI" id="CHEBI:37563"/>
        <dbReference type="ChEBI" id="CHEBI:57823"/>
        <dbReference type="ChEBI" id="CHEBI:58262"/>
        <dbReference type="EC" id="2.7.7.60"/>
    </reaction>
</comment>
<comment type="pathway">
    <text evidence="2 7">Isoprenoid biosynthesis; isopentenyl diphosphate biosynthesis via DXP pathway; isopentenyl diphosphate from 1-deoxy-D-xylulose 5-phosphate: step 2/6.</text>
</comment>
<dbReference type="SUPFAM" id="SSF53448">
    <property type="entry name" value="Nucleotide-diphospho-sugar transferases"/>
    <property type="match status" value="1"/>
</dbReference>
<gene>
    <name evidence="7 8" type="primary">ispD</name>
    <name evidence="8" type="ORF">M6D93_02815</name>
</gene>
<evidence type="ECO:0000256" key="6">
    <source>
        <dbReference type="ARBA" id="ARBA00023229"/>
    </source>
</evidence>
<dbReference type="InterPro" id="IPR034683">
    <property type="entry name" value="IspD/TarI"/>
</dbReference>
<dbReference type="Proteomes" id="UP001056336">
    <property type="component" value="Chromosome"/>
</dbReference>
<evidence type="ECO:0000256" key="1">
    <source>
        <dbReference type="ARBA" id="ARBA00001282"/>
    </source>
</evidence>
<dbReference type="PANTHER" id="PTHR32125">
    <property type="entry name" value="2-C-METHYL-D-ERYTHRITOL 4-PHOSPHATE CYTIDYLYLTRANSFERASE, CHLOROPLASTIC"/>
    <property type="match status" value="1"/>
</dbReference>
<dbReference type="CDD" id="cd02516">
    <property type="entry name" value="CDP-ME_synthetase"/>
    <property type="match status" value="1"/>
</dbReference>
<dbReference type="InterPro" id="IPR029044">
    <property type="entry name" value="Nucleotide-diphossugar_trans"/>
</dbReference>
<dbReference type="GO" id="GO:0050518">
    <property type="term" value="F:2-C-methyl-D-erythritol 4-phosphate cytidylyltransferase activity"/>
    <property type="evidence" value="ECO:0007669"/>
    <property type="project" value="UniProtKB-EC"/>
</dbReference>
<feature type="site" description="Transition state stabilizer" evidence="7">
    <location>
        <position position="15"/>
    </location>
</feature>
<dbReference type="Gene3D" id="3.90.550.10">
    <property type="entry name" value="Spore Coat Polysaccharide Biosynthesis Protein SpsA, Chain A"/>
    <property type="match status" value="1"/>
</dbReference>
<evidence type="ECO:0000313" key="9">
    <source>
        <dbReference type="Proteomes" id="UP001056336"/>
    </source>
</evidence>
<dbReference type="PANTHER" id="PTHR32125:SF4">
    <property type="entry name" value="2-C-METHYL-D-ERYTHRITOL 4-PHOSPHATE CYTIDYLYLTRANSFERASE, CHLOROPLASTIC"/>
    <property type="match status" value="1"/>
</dbReference>
<dbReference type="PROSITE" id="PS01295">
    <property type="entry name" value="ISPD"/>
    <property type="match status" value="1"/>
</dbReference>
<keyword evidence="9" id="KW-1185">Reference proteome</keyword>
<reference evidence="8" key="1">
    <citation type="journal article" date="2018" name="Int. J. Syst. Evol. Microbiol.">
        <title>Jatrophihabitans telluris sp. nov., isolated from sediment soil of lava forest wetlands and the emended description of the genus Jatrophihabitans.</title>
        <authorList>
            <person name="Lee K.C."/>
            <person name="Suh M.K."/>
            <person name="Eom M.K."/>
            <person name="Kim K.K."/>
            <person name="Kim J.S."/>
            <person name="Kim D.S."/>
            <person name="Ko S.H."/>
            <person name="Shin Y.K."/>
            <person name="Lee J.S."/>
        </authorList>
    </citation>
    <scope>NUCLEOTIDE SEQUENCE</scope>
    <source>
        <strain evidence="8">N237</strain>
    </source>
</reference>
<protein>
    <recommendedName>
        <fullName evidence="7">2-C-methyl-D-erythritol 4-phosphate cytidylyltransferase</fullName>
        <ecNumber evidence="7">2.7.7.60</ecNumber>
    </recommendedName>
    <alternativeName>
        <fullName evidence="7">4-diphosphocytidyl-2C-methyl-D-erythritol synthase</fullName>
    </alternativeName>
    <alternativeName>
        <fullName evidence="7">MEP cytidylyltransferase</fullName>
        <shortName evidence="7">MCT</shortName>
    </alternativeName>
</protein>
<evidence type="ECO:0000256" key="4">
    <source>
        <dbReference type="ARBA" id="ARBA00022679"/>
    </source>
</evidence>
<dbReference type="NCBIfam" id="TIGR00453">
    <property type="entry name" value="ispD"/>
    <property type="match status" value="1"/>
</dbReference>
<evidence type="ECO:0000313" key="8">
    <source>
        <dbReference type="EMBL" id="UQX88939.1"/>
    </source>
</evidence>
<keyword evidence="6 7" id="KW-0414">Isoprene biosynthesis</keyword>
<dbReference type="RefSeq" id="WP_249772824.1">
    <property type="nucleotide sequence ID" value="NZ_CP097332.1"/>
</dbReference>
<comment type="function">
    <text evidence="7">Catalyzes the formation of 4-diphosphocytidyl-2-C-methyl-D-erythritol from CTP and 2-C-methyl-D-erythritol 4-phosphate (MEP).</text>
</comment>
<name>A0ABY4QZB2_9ACTN</name>
<accession>A0ABY4QZB2</accession>
<feature type="site" description="Transition state stabilizer" evidence="7">
    <location>
        <position position="22"/>
    </location>
</feature>
<dbReference type="InterPro" id="IPR018294">
    <property type="entry name" value="ISPD_synthase_CS"/>
</dbReference>
<evidence type="ECO:0000256" key="2">
    <source>
        <dbReference type="ARBA" id="ARBA00004787"/>
    </source>
</evidence>
<reference evidence="8" key="2">
    <citation type="submission" date="2022-05" db="EMBL/GenBank/DDBJ databases">
        <authorList>
            <person name="Kim J.-S."/>
            <person name="Lee K."/>
            <person name="Suh M."/>
            <person name="Eom M."/>
            <person name="Kim J.-S."/>
            <person name="Kim D.-S."/>
            <person name="Ko S.-H."/>
            <person name="Shin Y."/>
            <person name="Lee J.-S."/>
        </authorList>
    </citation>
    <scope>NUCLEOTIDE SEQUENCE</scope>
    <source>
        <strain evidence="8">N237</strain>
    </source>
</reference>
<comment type="similarity">
    <text evidence="3 7">Belongs to the IspD/TarI cytidylyltransferase family. IspD subfamily.</text>
</comment>
<dbReference type="InterPro" id="IPR001228">
    <property type="entry name" value="IspD"/>
</dbReference>
<keyword evidence="4 7" id="KW-0808">Transferase</keyword>
<keyword evidence="5 7" id="KW-0548">Nucleotidyltransferase</keyword>
<feature type="site" description="Positions MEP for the nucleophilic attack" evidence="7">
    <location>
        <position position="150"/>
    </location>
</feature>